<dbReference type="eggNOG" id="ENOG5031FQW">
    <property type="taxonomic scope" value="Bacteria"/>
</dbReference>
<organism evidence="3 4">
    <name type="scientific">Stutzerimonas stutzeri KOS6</name>
    <dbReference type="NCBI Taxonomy" id="1218352"/>
    <lineage>
        <taxon>Bacteria</taxon>
        <taxon>Pseudomonadati</taxon>
        <taxon>Pseudomonadota</taxon>
        <taxon>Gammaproteobacteria</taxon>
        <taxon>Pseudomonadales</taxon>
        <taxon>Pseudomonadaceae</taxon>
        <taxon>Stutzerimonas</taxon>
    </lineage>
</organism>
<dbReference type="AlphaFoldDB" id="A0A061JK18"/>
<comment type="caution">
    <text evidence="3">The sequence shown here is derived from an EMBL/GenBank/DDBJ whole genome shotgun (WGS) entry which is preliminary data.</text>
</comment>
<feature type="region of interest" description="Disordered" evidence="1">
    <location>
        <begin position="67"/>
        <end position="105"/>
    </location>
</feature>
<name>A0A061JK18_STUST</name>
<evidence type="ECO:0000313" key="4">
    <source>
        <dbReference type="Proteomes" id="UP000026923"/>
    </source>
</evidence>
<feature type="chain" id="PRO_5001606180" evidence="2">
    <location>
        <begin position="22"/>
        <end position="135"/>
    </location>
</feature>
<evidence type="ECO:0000256" key="1">
    <source>
        <dbReference type="SAM" id="MobiDB-lite"/>
    </source>
</evidence>
<feature type="compositionally biased region" description="Gly residues" evidence="1">
    <location>
        <begin position="71"/>
        <end position="89"/>
    </location>
</feature>
<dbReference type="HOGENOM" id="CLU_1884016_0_0_6"/>
<evidence type="ECO:0000313" key="3">
    <source>
        <dbReference type="EMBL" id="EWC39797.1"/>
    </source>
</evidence>
<protein>
    <submittedName>
        <fullName evidence="3">Uncharacterized protein</fullName>
    </submittedName>
</protein>
<dbReference type="EMBL" id="AMCZ02000030">
    <property type="protein sequence ID" value="EWC39797.1"/>
    <property type="molecule type" value="Genomic_DNA"/>
</dbReference>
<accession>A0A061JK18</accession>
<reference evidence="3 4" key="1">
    <citation type="journal article" date="2013" name="Genome Announc.">
        <title>Draft Genome of the Nitrogen-Fixing Bacterium Pseudomonas stutzeri Strain KOS6 Isolated from Industrial Hydrocarbon Sludge.</title>
        <authorList>
            <person name="Grigoryeva T.V."/>
            <person name="Laikov A.V."/>
            <person name="Naumova R.P."/>
            <person name="Manolov A.I."/>
            <person name="Larin A.K."/>
            <person name="Karpova I.Y."/>
            <person name="Semashko T.A."/>
            <person name="Alexeev D.G."/>
            <person name="Kostryukova E.S."/>
            <person name="Muller R."/>
            <person name="Govorun V.M."/>
        </authorList>
    </citation>
    <scope>NUCLEOTIDE SEQUENCE [LARGE SCALE GENOMIC DNA]</scope>
    <source>
        <strain evidence="3 4">KOS6</strain>
    </source>
</reference>
<evidence type="ECO:0000256" key="2">
    <source>
        <dbReference type="SAM" id="SignalP"/>
    </source>
</evidence>
<sequence length="135" mass="14910">MKTRSLIIGSVMAGLAMSAGAQQAPASDNEAWQQHWQKMQEYRQAWQSAKTPEERQKLRDEHWQSMQSGMGVMGGCPMGGPGAGMGKQGGKAMPGAMGGGRMMGAPSKEMLDMRIQHMEQMLDQMRSHRQMLDKQ</sequence>
<gene>
    <name evidence="3" type="ORF">B597_018290</name>
</gene>
<proteinExistence type="predicted"/>
<keyword evidence="2" id="KW-0732">Signal</keyword>
<dbReference type="Proteomes" id="UP000026923">
    <property type="component" value="Unassembled WGS sequence"/>
</dbReference>
<dbReference type="RefSeq" id="WP_003292025.1">
    <property type="nucleotide sequence ID" value="NZ_KK020677.1"/>
</dbReference>
<dbReference type="OrthoDB" id="6901776at2"/>
<feature type="signal peptide" evidence="2">
    <location>
        <begin position="1"/>
        <end position="21"/>
    </location>
</feature>